<keyword evidence="2" id="KW-1185">Reference proteome</keyword>
<name>A0A6M6BI84_9BACT</name>
<reference evidence="1 2" key="1">
    <citation type="submission" date="2020-05" db="EMBL/GenBank/DDBJ databases">
        <title>Complete genome sequence of Hymenobacter sp. TS19 in Coasted Sand Dune.</title>
        <authorList>
            <person name="Lee J.-H."/>
            <person name="Jung J.-H."/>
            <person name="Jeong S."/>
            <person name="Zhao L."/>
            <person name="Kim M.-K."/>
            <person name="Seo H.-S."/>
            <person name="Lim S."/>
        </authorList>
    </citation>
    <scope>NUCLEOTIDE SEQUENCE [LARGE SCALE GENOMIC DNA]</scope>
    <source>
        <strain evidence="1 2">TS19</strain>
    </source>
</reference>
<dbReference type="KEGG" id="hts:HMJ29_13030"/>
<accession>A0A6M6BI84</accession>
<organism evidence="1 2">
    <name type="scientific">Hymenobacter taeanensis</name>
    <dbReference type="NCBI Taxonomy" id="2735321"/>
    <lineage>
        <taxon>Bacteria</taxon>
        <taxon>Pseudomonadati</taxon>
        <taxon>Bacteroidota</taxon>
        <taxon>Cytophagia</taxon>
        <taxon>Cytophagales</taxon>
        <taxon>Hymenobacteraceae</taxon>
        <taxon>Hymenobacter</taxon>
    </lineage>
</organism>
<dbReference type="RefSeq" id="WP_171591907.1">
    <property type="nucleotide sequence ID" value="NZ_CP053538.1"/>
</dbReference>
<protein>
    <submittedName>
        <fullName evidence="1">Uncharacterized protein</fullName>
    </submittedName>
</protein>
<dbReference type="Proteomes" id="UP000501623">
    <property type="component" value="Chromosome"/>
</dbReference>
<proteinExistence type="predicted"/>
<gene>
    <name evidence="1" type="ORF">HMJ29_13030</name>
</gene>
<dbReference type="EMBL" id="CP053538">
    <property type="protein sequence ID" value="QJX47816.1"/>
    <property type="molecule type" value="Genomic_DNA"/>
</dbReference>
<evidence type="ECO:0000313" key="1">
    <source>
        <dbReference type="EMBL" id="QJX47816.1"/>
    </source>
</evidence>
<sequence>MPRIILTPGASVSAVTAPAAPRATTQTSATPRLHLGRRSAAYLKLLAGLDHGTLPGTRGWEELLAAIQQEFGTASLADVPLGIVSKCFLGPPYEVHTLDLSAHAIIEHYKAGQAMPADFERARQLARHNAYALVEVYATKLLLIAEDGSVTHL</sequence>
<evidence type="ECO:0000313" key="2">
    <source>
        <dbReference type="Proteomes" id="UP000501623"/>
    </source>
</evidence>
<dbReference type="AlphaFoldDB" id="A0A6M6BI84"/>